<dbReference type="AlphaFoldDB" id="Q8VPK5"/>
<organism evidence="1">
    <name type="scientific">Pseudomonas fluorescens</name>
    <dbReference type="NCBI Taxonomy" id="294"/>
    <lineage>
        <taxon>Bacteria</taxon>
        <taxon>Pseudomonadati</taxon>
        <taxon>Pseudomonadota</taxon>
        <taxon>Gammaproteobacteria</taxon>
        <taxon>Pseudomonadales</taxon>
        <taxon>Pseudomonadaceae</taxon>
        <taxon>Pseudomonas</taxon>
    </lineage>
</organism>
<reference evidence="1" key="2">
    <citation type="submission" date="2001-06" db="EMBL/GenBank/DDBJ databases">
        <title>Characterization of the type III secreted protein RopE from Pseudomonas fluorescens SBW25.</title>
        <authorList>
            <person name="Preston G.M."/>
            <person name="Jackson R."/>
            <person name="Rainey P.B."/>
        </authorList>
    </citation>
    <scope>NUCLEOTIDE SEQUENCE</scope>
    <source>
        <strain evidence="1">SBW25</strain>
    </source>
</reference>
<dbReference type="EMBL" id="AY038582">
    <property type="protein sequence ID" value="AAK74144.1"/>
    <property type="molecule type" value="Genomic_DNA"/>
</dbReference>
<name>Q8VPK5_PSEFL</name>
<protein>
    <submittedName>
        <fullName evidence="1">Uncharacterized protein</fullName>
    </submittedName>
</protein>
<proteinExistence type="predicted"/>
<sequence length="58" mass="6584">MICCPWGLRFTGKSCRAGWLRVAGNHPRTGERFVRVHEAAVVISHTWNQIKPGPTRQL</sequence>
<reference evidence="1" key="1">
    <citation type="journal article" date="2001" name="Mol. Microbiol.">
        <title>Type III secretion in plant growth-promoting Pseudomonas fluorescens SBW25.</title>
        <authorList>
            <person name="Preston G.M."/>
            <person name="Bertrand N."/>
            <person name="Rainey P.B."/>
        </authorList>
    </citation>
    <scope>NUCLEOTIDE SEQUENCE</scope>
    <source>
        <strain evidence="1">SBW25</strain>
    </source>
</reference>
<accession>Q8VPK5</accession>
<evidence type="ECO:0000313" key="1">
    <source>
        <dbReference type="EMBL" id="AAK74144.1"/>
    </source>
</evidence>